<dbReference type="SUPFAM" id="SSF55729">
    <property type="entry name" value="Acyl-CoA N-acyltransferases (Nat)"/>
    <property type="match status" value="1"/>
</dbReference>
<dbReference type="GO" id="GO:0016740">
    <property type="term" value="F:transferase activity"/>
    <property type="evidence" value="ECO:0007669"/>
    <property type="project" value="UniProtKB-KW"/>
</dbReference>
<keyword evidence="1" id="KW-0808">Transferase</keyword>
<dbReference type="InterPro" id="IPR016181">
    <property type="entry name" value="Acyl_CoA_acyltransferase"/>
</dbReference>
<dbReference type="AlphaFoldDB" id="T0Z515"/>
<reference evidence="1" key="2">
    <citation type="journal article" date="2014" name="ISME J.">
        <title>Microbial stratification in low pH oxic and suboxic macroscopic growths along an acid mine drainage.</title>
        <authorList>
            <person name="Mendez-Garcia C."/>
            <person name="Mesa V."/>
            <person name="Sprenger R.R."/>
            <person name="Richter M."/>
            <person name="Diez M.S."/>
            <person name="Solano J."/>
            <person name="Bargiela R."/>
            <person name="Golyshina O.V."/>
            <person name="Manteca A."/>
            <person name="Ramos J.L."/>
            <person name="Gallego J.R."/>
            <person name="Llorente I."/>
            <person name="Martins Dos Santos V.A."/>
            <person name="Jensen O.N."/>
            <person name="Pelaez A.I."/>
            <person name="Sanchez J."/>
            <person name="Ferrer M."/>
        </authorList>
    </citation>
    <scope>NUCLEOTIDE SEQUENCE</scope>
</reference>
<dbReference type="EMBL" id="AUZY01010015">
    <property type="protein sequence ID" value="EQD40118.1"/>
    <property type="molecule type" value="Genomic_DNA"/>
</dbReference>
<name>T0Z515_9ZZZZ</name>
<organism evidence="1">
    <name type="scientific">mine drainage metagenome</name>
    <dbReference type="NCBI Taxonomy" id="410659"/>
    <lineage>
        <taxon>unclassified sequences</taxon>
        <taxon>metagenomes</taxon>
        <taxon>ecological metagenomes</taxon>
    </lineage>
</organism>
<evidence type="ECO:0000313" key="1">
    <source>
        <dbReference type="EMBL" id="EQD40118.1"/>
    </source>
</evidence>
<accession>T0Z515</accession>
<sequence>EENIRRDIDWPRPAGELDRLASLWQRSASAYDVRSWRGPTPDALAEDRAHLGSIMPIEAPHGALGADVERWDVVRLREYERTIDEMGRDLLTAAAVHRPTDRLVGFSDLTVSRHHPEVAYQWDTLVTAPHRGHRLGGLMKIATMRLLERGGDATVAITTFNLASNQPMIALNDALGARVTGCSLSWATILT</sequence>
<comment type="caution">
    <text evidence="1">The sequence shown here is derived from an EMBL/GenBank/DDBJ whole genome shotgun (WGS) entry which is preliminary data.</text>
</comment>
<feature type="non-terminal residue" evidence="1">
    <location>
        <position position="1"/>
    </location>
</feature>
<gene>
    <name evidence="1" type="ORF">B1B_15062</name>
</gene>
<dbReference type="Gene3D" id="3.40.630.30">
    <property type="match status" value="1"/>
</dbReference>
<reference evidence="1" key="1">
    <citation type="submission" date="2013-08" db="EMBL/GenBank/DDBJ databases">
        <authorList>
            <person name="Mendez C."/>
            <person name="Richter M."/>
            <person name="Ferrer M."/>
            <person name="Sanchez J."/>
        </authorList>
    </citation>
    <scope>NUCLEOTIDE SEQUENCE</scope>
</reference>
<proteinExistence type="predicted"/>
<protein>
    <submittedName>
        <fullName evidence="1">GCN5-related N-acetyltransferase</fullName>
    </submittedName>
</protein>